<feature type="binding site" description="in other chain" evidence="13 16">
    <location>
        <position position="318"/>
    </location>
    <ligand>
        <name>K(+)</name>
        <dbReference type="ChEBI" id="CHEBI:29103"/>
        <note>ligand shared between two tetrameric partners</note>
    </ligand>
</feature>
<dbReference type="CDD" id="cd04601">
    <property type="entry name" value="CBS_pair_IMPDH"/>
    <property type="match status" value="1"/>
</dbReference>
<keyword evidence="11 17" id="KW-0129">CBS domain</keyword>
<accession>A0A5C5W067</accession>
<evidence type="ECO:0000256" key="15">
    <source>
        <dbReference type="PIRSR" id="PIRSR000130-3"/>
    </source>
</evidence>
<feature type="binding site" evidence="13">
    <location>
        <position position="484"/>
    </location>
    <ligand>
        <name>K(+)</name>
        <dbReference type="ChEBI" id="CHEBI:29103"/>
        <note>ligand shared between two tetrameric partners</note>
    </ligand>
</feature>
<feature type="binding site" evidence="13">
    <location>
        <begin position="351"/>
        <end position="353"/>
    </location>
    <ligand>
        <name>IMP</name>
        <dbReference type="ChEBI" id="CHEBI:58053"/>
    </ligand>
</feature>
<evidence type="ECO:0000256" key="3">
    <source>
        <dbReference type="ARBA" id="ARBA00011881"/>
    </source>
</evidence>
<evidence type="ECO:0000256" key="16">
    <source>
        <dbReference type="PIRSR" id="PIRSR000130-4"/>
    </source>
</evidence>
<evidence type="ECO:0000256" key="9">
    <source>
        <dbReference type="ARBA" id="ARBA00023002"/>
    </source>
</evidence>
<dbReference type="GO" id="GO:0006183">
    <property type="term" value="P:GTP biosynthetic process"/>
    <property type="evidence" value="ECO:0007669"/>
    <property type="project" value="TreeGrafter"/>
</dbReference>
<organism evidence="22 23">
    <name type="scientific">Botrimarina hoheduenensis</name>
    <dbReference type="NCBI Taxonomy" id="2528000"/>
    <lineage>
        <taxon>Bacteria</taxon>
        <taxon>Pseudomonadati</taxon>
        <taxon>Planctomycetota</taxon>
        <taxon>Planctomycetia</taxon>
        <taxon>Pirellulales</taxon>
        <taxon>Lacipirellulaceae</taxon>
        <taxon>Botrimarina</taxon>
    </lineage>
</organism>
<evidence type="ECO:0000313" key="23">
    <source>
        <dbReference type="Proteomes" id="UP000318995"/>
    </source>
</evidence>
<keyword evidence="9 13" id="KW-0560">Oxidoreductase</keyword>
<dbReference type="AlphaFoldDB" id="A0A5C5W067"/>
<feature type="binding site" evidence="13">
    <location>
        <begin position="374"/>
        <end position="375"/>
    </location>
    <ligand>
        <name>IMP</name>
        <dbReference type="ChEBI" id="CHEBI:58053"/>
    </ligand>
</feature>
<evidence type="ECO:0000256" key="10">
    <source>
        <dbReference type="ARBA" id="ARBA00023027"/>
    </source>
</evidence>
<dbReference type="GO" id="GO:0003938">
    <property type="term" value="F:IMP dehydrogenase activity"/>
    <property type="evidence" value="ECO:0007669"/>
    <property type="project" value="UniProtKB-UniRule"/>
</dbReference>
<dbReference type="SMART" id="SM01240">
    <property type="entry name" value="IMPDH"/>
    <property type="match status" value="1"/>
</dbReference>
<feature type="binding site" evidence="15">
    <location>
        <begin position="262"/>
        <end position="264"/>
    </location>
    <ligand>
        <name>NAD(+)</name>
        <dbReference type="ChEBI" id="CHEBI:57540"/>
    </ligand>
</feature>
<dbReference type="SMART" id="SM00116">
    <property type="entry name" value="CBS"/>
    <property type="match status" value="2"/>
</dbReference>
<dbReference type="PANTHER" id="PTHR11911:SF111">
    <property type="entry name" value="INOSINE-5'-MONOPHOSPHATE DEHYDROGENASE"/>
    <property type="match status" value="1"/>
</dbReference>
<reference evidence="22 23" key="1">
    <citation type="submission" date="2019-02" db="EMBL/GenBank/DDBJ databases">
        <title>Deep-cultivation of Planctomycetes and their phenomic and genomic characterization uncovers novel biology.</title>
        <authorList>
            <person name="Wiegand S."/>
            <person name="Jogler M."/>
            <person name="Boedeker C."/>
            <person name="Pinto D."/>
            <person name="Vollmers J."/>
            <person name="Rivas-Marin E."/>
            <person name="Kohn T."/>
            <person name="Peeters S.H."/>
            <person name="Heuer A."/>
            <person name="Rast P."/>
            <person name="Oberbeckmann S."/>
            <person name="Bunk B."/>
            <person name="Jeske O."/>
            <person name="Meyerdierks A."/>
            <person name="Storesund J.E."/>
            <person name="Kallscheuer N."/>
            <person name="Luecker S."/>
            <person name="Lage O.M."/>
            <person name="Pohl T."/>
            <person name="Merkel B.J."/>
            <person name="Hornburger P."/>
            <person name="Mueller R.-W."/>
            <person name="Bruemmer F."/>
            <person name="Labrenz M."/>
            <person name="Spormann A.M."/>
            <person name="Op Den Camp H."/>
            <person name="Overmann J."/>
            <person name="Amann R."/>
            <person name="Jetten M.S.M."/>
            <person name="Mascher T."/>
            <person name="Medema M.H."/>
            <person name="Devos D.P."/>
            <person name="Kaster A.-K."/>
            <person name="Ovreas L."/>
            <person name="Rohde M."/>
            <person name="Galperin M.Y."/>
            <person name="Jogler C."/>
        </authorList>
    </citation>
    <scope>NUCLEOTIDE SEQUENCE [LARGE SCALE GENOMIC DNA]</scope>
    <source>
        <strain evidence="22 23">Pla111</strain>
    </source>
</reference>
<feature type="active site" description="Proton acceptor" evidence="13 14">
    <location>
        <position position="414"/>
    </location>
</feature>
<feature type="region of interest" description="Disordered" evidence="20">
    <location>
        <begin position="488"/>
        <end position="509"/>
    </location>
</feature>
<dbReference type="Proteomes" id="UP000318995">
    <property type="component" value="Unassembled WGS sequence"/>
</dbReference>
<evidence type="ECO:0000256" key="20">
    <source>
        <dbReference type="SAM" id="MobiDB-lite"/>
    </source>
</evidence>
<dbReference type="FunFam" id="3.20.20.70:FF:000003">
    <property type="entry name" value="GMP reductase"/>
    <property type="match status" value="1"/>
</dbReference>
<dbReference type="NCBIfam" id="TIGR01302">
    <property type="entry name" value="IMP_dehydrog"/>
    <property type="match status" value="1"/>
</dbReference>
<comment type="subunit">
    <text evidence="3 13">Homotetramer.</text>
</comment>
<dbReference type="EMBL" id="SJPH01000004">
    <property type="protein sequence ID" value="TWT43411.1"/>
    <property type="molecule type" value="Genomic_DNA"/>
</dbReference>
<keyword evidence="5" id="KW-0677">Repeat</keyword>
<evidence type="ECO:0000256" key="17">
    <source>
        <dbReference type="PROSITE-ProRule" id="PRU00703"/>
    </source>
</evidence>
<dbReference type="GO" id="GO:0000166">
    <property type="term" value="F:nucleotide binding"/>
    <property type="evidence" value="ECO:0007669"/>
    <property type="project" value="UniProtKB-UniRule"/>
</dbReference>
<comment type="similarity">
    <text evidence="2 13 18">Belongs to the IMPDH/GMPR family.</text>
</comment>
<dbReference type="OrthoDB" id="9805398at2"/>
<comment type="caution">
    <text evidence="22">The sequence shown here is derived from an EMBL/GenBank/DDBJ whole genome shotgun (WGS) entry which is preliminary data.</text>
</comment>
<evidence type="ECO:0000256" key="7">
    <source>
        <dbReference type="ARBA" id="ARBA00022755"/>
    </source>
</evidence>
<evidence type="ECO:0000256" key="6">
    <source>
        <dbReference type="ARBA" id="ARBA00022749"/>
    </source>
</evidence>
<dbReference type="InterPro" id="IPR046342">
    <property type="entry name" value="CBS_dom_sf"/>
</dbReference>
<dbReference type="SUPFAM" id="SSF51412">
    <property type="entry name" value="Inosine monophosphate dehydrogenase (IMPDH)"/>
    <property type="match status" value="1"/>
</dbReference>
<feature type="binding site" evidence="13">
    <location>
        <position position="486"/>
    </location>
    <ligand>
        <name>K(+)</name>
        <dbReference type="ChEBI" id="CHEBI:29103"/>
        <note>ligand shared between two tetrameric partners</note>
    </ligand>
</feature>
<dbReference type="Pfam" id="PF00571">
    <property type="entry name" value="CBS"/>
    <property type="match status" value="2"/>
</dbReference>
<dbReference type="PROSITE" id="PS00487">
    <property type="entry name" value="IMP_DH_GMP_RED"/>
    <property type="match status" value="1"/>
</dbReference>
<dbReference type="RefSeq" id="WP_146574491.1">
    <property type="nucleotide sequence ID" value="NZ_SJPH01000004.1"/>
</dbReference>
<comment type="catalytic activity">
    <reaction evidence="12 13 19">
        <text>IMP + NAD(+) + H2O = XMP + NADH + H(+)</text>
        <dbReference type="Rhea" id="RHEA:11708"/>
        <dbReference type="ChEBI" id="CHEBI:15377"/>
        <dbReference type="ChEBI" id="CHEBI:15378"/>
        <dbReference type="ChEBI" id="CHEBI:57464"/>
        <dbReference type="ChEBI" id="CHEBI:57540"/>
        <dbReference type="ChEBI" id="CHEBI:57945"/>
        <dbReference type="ChEBI" id="CHEBI:58053"/>
        <dbReference type="EC" id="1.1.1.205"/>
    </reaction>
</comment>
<keyword evidence="8 13" id="KW-0630">Potassium</keyword>
<dbReference type="InterPro" id="IPR015875">
    <property type="entry name" value="IMP_DH/GMP_Rdtase_CS"/>
</dbReference>
<dbReference type="Gene3D" id="3.20.20.70">
    <property type="entry name" value="Aldolase class I"/>
    <property type="match status" value="1"/>
</dbReference>
<feature type="active site" description="Thioimidate intermediate" evidence="13 14">
    <location>
        <position position="318"/>
    </location>
</feature>
<evidence type="ECO:0000256" key="13">
    <source>
        <dbReference type="HAMAP-Rule" id="MF_01964"/>
    </source>
</evidence>
<feature type="binding site" evidence="13 15">
    <location>
        <begin position="311"/>
        <end position="313"/>
    </location>
    <ligand>
        <name>NAD(+)</name>
        <dbReference type="ChEBI" id="CHEBI:57540"/>
    </ligand>
</feature>
<feature type="binding site" evidence="13">
    <location>
        <position position="262"/>
    </location>
    <ligand>
        <name>NAD(+)</name>
        <dbReference type="ChEBI" id="CHEBI:57540"/>
    </ligand>
</feature>
<evidence type="ECO:0000256" key="4">
    <source>
        <dbReference type="ARBA" id="ARBA00022723"/>
    </source>
</evidence>
<dbReference type="GO" id="GO:0006177">
    <property type="term" value="P:GMP biosynthetic process"/>
    <property type="evidence" value="ECO:0007669"/>
    <property type="project" value="UniProtKB-UniRule"/>
</dbReference>
<comment type="caution">
    <text evidence="13">Lacks conserved residue(s) required for the propagation of feature annotation.</text>
</comment>
<dbReference type="PIRSF" id="PIRSF000130">
    <property type="entry name" value="IMPDH"/>
    <property type="match status" value="1"/>
</dbReference>
<keyword evidence="10 13" id="KW-0520">NAD</keyword>
<comment type="cofactor">
    <cofactor evidence="1 13">
        <name>K(+)</name>
        <dbReference type="ChEBI" id="CHEBI:29103"/>
    </cofactor>
</comment>
<evidence type="ECO:0000256" key="1">
    <source>
        <dbReference type="ARBA" id="ARBA00001958"/>
    </source>
</evidence>
<keyword evidence="4 13" id="KW-0479">Metal-binding</keyword>
<dbReference type="HAMAP" id="MF_01964">
    <property type="entry name" value="IMPDH"/>
    <property type="match status" value="1"/>
</dbReference>
<evidence type="ECO:0000259" key="21">
    <source>
        <dbReference type="PROSITE" id="PS51371"/>
    </source>
</evidence>
<evidence type="ECO:0000256" key="2">
    <source>
        <dbReference type="ARBA" id="ARBA00005502"/>
    </source>
</evidence>
<evidence type="ECO:0000256" key="5">
    <source>
        <dbReference type="ARBA" id="ARBA00022737"/>
    </source>
</evidence>
<feature type="domain" description="CBS" evidence="21">
    <location>
        <begin position="110"/>
        <end position="166"/>
    </location>
</feature>
<dbReference type="PANTHER" id="PTHR11911">
    <property type="entry name" value="INOSINE-5-MONOPHOSPHATE DEHYDROGENASE RELATED"/>
    <property type="match status" value="1"/>
</dbReference>
<dbReference type="PROSITE" id="PS51371">
    <property type="entry name" value="CBS"/>
    <property type="match status" value="2"/>
</dbReference>
<feature type="domain" description="CBS" evidence="21">
    <location>
        <begin position="170"/>
        <end position="227"/>
    </location>
</feature>
<evidence type="ECO:0000256" key="11">
    <source>
        <dbReference type="ARBA" id="ARBA00023122"/>
    </source>
</evidence>
<dbReference type="InterPro" id="IPR005990">
    <property type="entry name" value="IMP_DH"/>
</dbReference>
<name>A0A5C5W067_9BACT</name>
<comment type="function">
    <text evidence="13">Catalyzes the conversion of inosine 5'-phosphate (IMP) to xanthosine 5'-phosphate (XMP), the first committed and rate-limiting step in the de novo synthesis of guanine nucleotides, and therefore plays an important role in the regulation of cell growth.</text>
</comment>
<comment type="pathway">
    <text evidence="13 19">Purine metabolism; XMP biosynthesis via de novo pathway; XMP from IMP: step 1/1.</text>
</comment>
<evidence type="ECO:0000256" key="19">
    <source>
        <dbReference type="RuleBase" id="RU003928"/>
    </source>
</evidence>
<comment type="activity regulation">
    <text evidence="13">Mycophenolic acid (MPA) is a non-competitive inhibitor that prevents formation of the closed enzyme conformation by binding to the same site as the amobile flap. In contrast, mizoribine monophosphate (MZP) is a competitive inhibitor that induces the closed conformation. MPA is a potent inhibitor of mammalian IMPDHs but a poor inhibitor of the bacterial enzymes. MZP is a more potent inhibitor of bacterial IMPDH.</text>
</comment>
<evidence type="ECO:0000256" key="8">
    <source>
        <dbReference type="ARBA" id="ARBA00022958"/>
    </source>
</evidence>
<sequence>MSSGPLPSESRPLPPSIAEKIVAEGLTFDDVLVEPRYSEVVPAEVNVATRLTRRIAMNVPLLSSPMDTVTEHRMAIGLALVGGLGVIHKNLSIEEQAQEVEKVKRSANGIIADPVTLPPEALVAQARETMSQSRVSGVPITTASGRLVGILTRRDLRFMERNDLPIGEVMTKDNLVTATGTVTLAEAEKILMEKKVEKLLLVDEDYTLTGLITIKDIDMMRRFPEAAKDAQGRLRAGAAIGVGDFERAERLIAKEVDFLVVDSAHGHSRNVIETVRGIKQRWDIDVVAGNVATAEGTRDLIEAGADAVKVGIGPGSICTTRVISGIGVPQVTAVAAAAAAAQGTGVTIIADGGIRYSGDITKAIAAGANVVMIGGLLAGLDESPGERILYQGRTYKTYRGMGSLGAMAKGSSERYRQAGSQHEASKLVPEGVEGRVPYRGELGPFIYQLVGGLRAGMGYCGARTIDELRTQSRFIRVSPATVRENHPHDIAITHEAPNYTTEHHGSEGS</sequence>
<keyword evidence="6 13" id="KW-0332">GMP biosynthesis</keyword>
<gene>
    <name evidence="22" type="primary">guaB_2</name>
    <name evidence="13" type="synonym">guaB</name>
    <name evidence="22" type="ORF">Pla111_23620</name>
</gene>
<protein>
    <recommendedName>
        <fullName evidence="13 19">Inosine-5'-monophosphate dehydrogenase</fullName>
        <shortName evidence="13">IMP dehydrogenase</shortName>
        <shortName evidence="13">IMPD</shortName>
        <shortName evidence="13">IMPDH</shortName>
        <ecNumber evidence="13 19">1.1.1.205</ecNumber>
    </recommendedName>
</protein>
<evidence type="ECO:0000256" key="14">
    <source>
        <dbReference type="PIRSR" id="PIRSR000130-1"/>
    </source>
</evidence>
<keyword evidence="7 13" id="KW-0658">Purine biosynthesis</keyword>
<proteinExistence type="inferred from homology"/>
<dbReference type="Pfam" id="PF00478">
    <property type="entry name" value="IMPDH"/>
    <property type="match status" value="1"/>
</dbReference>
<feature type="binding site" description="in other chain" evidence="13 16">
    <location>
        <position position="315"/>
    </location>
    <ligand>
        <name>K(+)</name>
        <dbReference type="ChEBI" id="CHEBI:29103"/>
        <note>ligand shared between two tetrameric partners</note>
    </ligand>
</feature>
<dbReference type="SUPFAM" id="SSF54631">
    <property type="entry name" value="CBS-domain pair"/>
    <property type="match status" value="1"/>
</dbReference>
<feature type="binding site" description="in other chain" evidence="13 16">
    <location>
        <position position="313"/>
    </location>
    <ligand>
        <name>K(+)</name>
        <dbReference type="ChEBI" id="CHEBI:29103"/>
        <note>ligand shared between two tetrameric partners</note>
    </ligand>
</feature>
<dbReference type="GO" id="GO:0046872">
    <property type="term" value="F:metal ion binding"/>
    <property type="evidence" value="ECO:0007669"/>
    <property type="project" value="UniProtKB-UniRule"/>
</dbReference>
<dbReference type="InterPro" id="IPR000644">
    <property type="entry name" value="CBS_dom"/>
</dbReference>
<feature type="binding site" evidence="13">
    <location>
        <position position="430"/>
    </location>
    <ligand>
        <name>IMP</name>
        <dbReference type="ChEBI" id="CHEBI:58053"/>
    </ligand>
</feature>
<evidence type="ECO:0000256" key="18">
    <source>
        <dbReference type="RuleBase" id="RU003927"/>
    </source>
</evidence>
<dbReference type="EC" id="1.1.1.205" evidence="13 19"/>
<dbReference type="CDD" id="cd00381">
    <property type="entry name" value="IMPDH"/>
    <property type="match status" value="1"/>
</dbReference>
<evidence type="ECO:0000313" key="22">
    <source>
        <dbReference type="EMBL" id="TWT43411.1"/>
    </source>
</evidence>
<dbReference type="InterPro" id="IPR001093">
    <property type="entry name" value="IMP_DH_GMPRt"/>
</dbReference>
<keyword evidence="23" id="KW-1185">Reference proteome</keyword>
<evidence type="ECO:0000256" key="12">
    <source>
        <dbReference type="ARBA" id="ARBA00048028"/>
    </source>
</evidence>
<dbReference type="InterPro" id="IPR013785">
    <property type="entry name" value="Aldolase_TIM"/>
</dbReference>
<feature type="binding site" evidence="13">
    <location>
        <position position="316"/>
    </location>
    <ligand>
        <name>IMP</name>
        <dbReference type="ChEBI" id="CHEBI:58053"/>
    </ligand>
</feature>
<feature type="binding site" evidence="13">
    <location>
        <begin position="398"/>
        <end position="402"/>
    </location>
    <ligand>
        <name>IMP</name>
        <dbReference type="ChEBI" id="CHEBI:58053"/>
    </ligand>
</feature>
<dbReference type="UniPathway" id="UPA00601">
    <property type="reaction ID" value="UER00295"/>
</dbReference>